<accession>A0A498KHK9</accession>
<dbReference type="EMBL" id="RDQH01000328">
    <property type="protein sequence ID" value="RXI06886.1"/>
    <property type="molecule type" value="Genomic_DNA"/>
</dbReference>
<feature type="region of interest" description="Disordered" evidence="1">
    <location>
        <begin position="39"/>
        <end position="99"/>
    </location>
</feature>
<evidence type="ECO:0000256" key="1">
    <source>
        <dbReference type="SAM" id="MobiDB-lite"/>
    </source>
</evidence>
<keyword evidence="2" id="KW-0472">Membrane</keyword>
<name>A0A498KHK9_MALDO</name>
<keyword evidence="2" id="KW-0812">Transmembrane</keyword>
<evidence type="ECO:0000313" key="3">
    <source>
        <dbReference type="EMBL" id="RXI06886.1"/>
    </source>
</evidence>
<feature type="compositionally biased region" description="Low complexity" evidence="1">
    <location>
        <begin position="68"/>
        <end position="79"/>
    </location>
</feature>
<dbReference type="Proteomes" id="UP000290289">
    <property type="component" value="Chromosome 2"/>
</dbReference>
<proteinExistence type="predicted"/>
<feature type="compositionally biased region" description="Pro residues" evidence="1">
    <location>
        <begin position="39"/>
        <end position="60"/>
    </location>
</feature>
<comment type="caution">
    <text evidence="3">The sequence shown here is derived from an EMBL/GenBank/DDBJ whole genome shotgun (WGS) entry which is preliminary data.</text>
</comment>
<reference evidence="3 4" key="1">
    <citation type="submission" date="2018-10" db="EMBL/GenBank/DDBJ databases">
        <title>A high-quality apple genome assembly.</title>
        <authorList>
            <person name="Hu J."/>
        </authorList>
    </citation>
    <scope>NUCLEOTIDE SEQUENCE [LARGE SCALE GENOMIC DNA]</scope>
    <source>
        <strain evidence="4">cv. HFTH1</strain>
        <tissue evidence="3">Young leaf</tissue>
    </source>
</reference>
<evidence type="ECO:0000313" key="4">
    <source>
        <dbReference type="Proteomes" id="UP000290289"/>
    </source>
</evidence>
<organism evidence="3 4">
    <name type="scientific">Malus domestica</name>
    <name type="common">Apple</name>
    <name type="synonym">Pyrus malus</name>
    <dbReference type="NCBI Taxonomy" id="3750"/>
    <lineage>
        <taxon>Eukaryota</taxon>
        <taxon>Viridiplantae</taxon>
        <taxon>Streptophyta</taxon>
        <taxon>Embryophyta</taxon>
        <taxon>Tracheophyta</taxon>
        <taxon>Spermatophyta</taxon>
        <taxon>Magnoliopsida</taxon>
        <taxon>eudicotyledons</taxon>
        <taxon>Gunneridae</taxon>
        <taxon>Pentapetalae</taxon>
        <taxon>rosids</taxon>
        <taxon>fabids</taxon>
        <taxon>Rosales</taxon>
        <taxon>Rosaceae</taxon>
        <taxon>Amygdaloideae</taxon>
        <taxon>Maleae</taxon>
        <taxon>Malus</taxon>
    </lineage>
</organism>
<dbReference type="AlphaFoldDB" id="A0A498KHK9"/>
<feature type="transmembrane region" description="Helical" evidence="2">
    <location>
        <begin position="105"/>
        <end position="124"/>
    </location>
</feature>
<protein>
    <submittedName>
        <fullName evidence="3">Uncharacterized protein</fullName>
    </submittedName>
</protein>
<sequence>MPTWKGQKISIAHVSFLATVPTWKGQMISIKVNECPCPLPSPPLSSPPPTSPTHVPPSSPPLISTHLPSPSNPNRSQPPYVQVTSPSPSPVDNGYPKGPSNSVALMHKGLFGVGFGVLLLVFGASKGRSTLT</sequence>
<keyword evidence="2" id="KW-1133">Transmembrane helix</keyword>
<gene>
    <name evidence="3" type="ORF">DVH24_026022</name>
</gene>
<evidence type="ECO:0000256" key="2">
    <source>
        <dbReference type="SAM" id="Phobius"/>
    </source>
</evidence>
<keyword evidence="4" id="KW-1185">Reference proteome</keyword>